<feature type="non-terminal residue" evidence="1">
    <location>
        <position position="1"/>
    </location>
</feature>
<proteinExistence type="predicted"/>
<organism evidence="1">
    <name type="scientific">marine sediment metagenome</name>
    <dbReference type="NCBI Taxonomy" id="412755"/>
    <lineage>
        <taxon>unclassified sequences</taxon>
        <taxon>metagenomes</taxon>
        <taxon>ecological metagenomes</taxon>
    </lineage>
</organism>
<dbReference type="AlphaFoldDB" id="A0A0F8YS44"/>
<name>A0A0F8YS44_9ZZZZ</name>
<gene>
    <name evidence="1" type="ORF">LCGC14_2785250</name>
</gene>
<accession>A0A0F8YS44</accession>
<protein>
    <submittedName>
        <fullName evidence="1">Uncharacterized protein</fullName>
    </submittedName>
</protein>
<reference evidence="1" key="1">
    <citation type="journal article" date="2015" name="Nature">
        <title>Complex archaea that bridge the gap between prokaryotes and eukaryotes.</title>
        <authorList>
            <person name="Spang A."/>
            <person name="Saw J.H."/>
            <person name="Jorgensen S.L."/>
            <person name="Zaremba-Niedzwiedzka K."/>
            <person name="Martijn J."/>
            <person name="Lind A.E."/>
            <person name="van Eijk R."/>
            <person name="Schleper C."/>
            <person name="Guy L."/>
            <person name="Ettema T.J."/>
        </authorList>
    </citation>
    <scope>NUCLEOTIDE SEQUENCE</scope>
</reference>
<sequence length="37" mass="4129">EHGMRFMLGKHILCKQDGINGIKIGNIHTTPKLLEGK</sequence>
<comment type="caution">
    <text evidence="1">The sequence shown here is derived from an EMBL/GenBank/DDBJ whole genome shotgun (WGS) entry which is preliminary data.</text>
</comment>
<evidence type="ECO:0000313" key="1">
    <source>
        <dbReference type="EMBL" id="KKK84252.1"/>
    </source>
</evidence>
<dbReference type="EMBL" id="LAZR01051863">
    <property type="protein sequence ID" value="KKK84252.1"/>
    <property type="molecule type" value="Genomic_DNA"/>
</dbReference>